<dbReference type="AlphaFoldDB" id="A0A194VS28"/>
<dbReference type="SUPFAM" id="SSF53474">
    <property type="entry name" value="alpha/beta-Hydrolases"/>
    <property type="match status" value="1"/>
</dbReference>
<dbReference type="PANTHER" id="PTHR48081">
    <property type="entry name" value="AB HYDROLASE SUPERFAMILY PROTEIN C4A8.06C"/>
    <property type="match status" value="1"/>
</dbReference>
<evidence type="ECO:0000259" key="2">
    <source>
        <dbReference type="Pfam" id="PF07859"/>
    </source>
</evidence>
<dbReference type="Gene3D" id="3.40.50.1820">
    <property type="entry name" value="alpha/beta hydrolase"/>
    <property type="match status" value="1"/>
</dbReference>
<dbReference type="PANTHER" id="PTHR48081:SF18">
    <property type="entry name" value="ALPHA_BETA HYDROLASE FOLD-3 DOMAIN-CONTAINING PROTEIN"/>
    <property type="match status" value="1"/>
</dbReference>
<evidence type="ECO:0000256" key="1">
    <source>
        <dbReference type="ARBA" id="ARBA00022801"/>
    </source>
</evidence>
<feature type="domain" description="Alpha/beta hydrolase fold-3" evidence="2">
    <location>
        <begin position="127"/>
        <end position="336"/>
    </location>
</feature>
<proteinExistence type="predicted"/>
<dbReference type="EMBL" id="CM003099">
    <property type="protein sequence ID" value="KUI66807.1"/>
    <property type="molecule type" value="Genomic_DNA"/>
</dbReference>
<dbReference type="SMR" id="A0A194VS28"/>
<name>A0A194VS28_CYTMA</name>
<evidence type="ECO:0000313" key="3">
    <source>
        <dbReference type="EMBL" id="KUI64408.1"/>
    </source>
</evidence>
<keyword evidence="1" id="KW-0378">Hydrolase</keyword>
<accession>A0A194VS28</accession>
<dbReference type="InterPro" id="IPR029058">
    <property type="entry name" value="AB_hydrolase_fold"/>
</dbReference>
<dbReference type="OrthoDB" id="2152029at2759"/>
<organism evidence="4">
    <name type="scientific">Cytospora mali</name>
    <name type="common">Apple Valsa canker fungus</name>
    <name type="synonym">Valsa mali</name>
    <dbReference type="NCBI Taxonomy" id="578113"/>
    <lineage>
        <taxon>Eukaryota</taxon>
        <taxon>Fungi</taxon>
        <taxon>Dikarya</taxon>
        <taxon>Ascomycota</taxon>
        <taxon>Pezizomycotina</taxon>
        <taxon>Sordariomycetes</taxon>
        <taxon>Sordariomycetidae</taxon>
        <taxon>Diaporthales</taxon>
        <taxon>Cytosporaceae</taxon>
        <taxon>Cytospora</taxon>
    </lineage>
</organism>
<gene>
    <name evidence="4" type="ORF">VM1G_02193</name>
    <name evidence="3" type="ORF">VM1G_11204</name>
</gene>
<dbReference type="Proteomes" id="UP000078559">
    <property type="component" value="Chromosome 2"/>
</dbReference>
<evidence type="ECO:0000313" key="5">
    <source>
        <dbReference type="Proteomes" id="UP000078559"/>
    </source>
</evidence>
<reference evidence="4" key="1">
    <citation type="submission" date="2014-12" db="EMBL/GenBank/DDBJ databases">
        <title>Genome Sequence of Valsa Canker Pathogens Uncovers a Specific Adaption of Colonization on Woody Bark.</title>
        <authorList>
            <person name="Yin Z."/>
            <person name="Liu H."/>
            <person name="Gao X."/>
            <person name="Li Z."/>
            <person name="Song N."/>
            <person name="Ke X."/>
            <person name="Dai Q."/>
            <person name="Wu Y."/>
            <person name="Sun Y."/>
            <person name="Xu J.-R."/>
            <person name="Kang Z.K."/>
            <person name="Wang L."/>
            <person name="Huang L."/>
        </authorList>
    </citation>
    <scope>NUCLEOTIDE SEQUENCE [LARGE SCALE GENOMIC DNA]</scope>
    <source>
        <strain evidence="4">03-8</strain>
    </source>
</reference>
<evidence type="ECO:0000313" key="4">
    <source>
        <dbReference type="EMBL" id="KUI66807.1"/>
    </source>
</evidence>
<sequence>MTADGSKLSLWEAVSLTWRVPLVHVKAFKGLLSTILWSNPWPSLAWQQRLAISFLRVVQFESLLSPNQSAWCRGTTTTRQSLKEYSQKAKLEYTAKEISATTSGDNYPQAGLHFITPPSAPENGPTLFYLHGGGYEFPILPAIHIPLVFKWAQACKARQVVFLEYGLTPKYSYPTQLVQAVAGLHHLLDVEGLLPSGLILGGDSAGGGIVASLLAHLVKPCPYAAPVDLKGDRFKGVFLTSPWVVVGTNQPSYDQNLRTDWESRELIQKCTAVWKPKMHEVWAAPCEAEDATEVWDAAFPASGQSTVAAKVLITAGMGEVLHDGILRFATDFIRAKAIVTELEMDFAVVMEVSCVLVRCPDETHVQPGVDLAMKYDKGSSMRATVTWLERL</sequence>
<dbReference type="Pfam" id="PF07859">
    <property type="entry name" value="Abhydrolase_3"/>
    <property type="match status" value="1"/>
</dbReference>
<dbReference type="GO" id="GO:0016787">
    <property type="term" value="F:hydrolase activity"/>
    <property type="evidence" value="ECO:0007669"/>
    <property type="project" value="UniProtKB-KW"/>
</dbReference>
<dbReference type="EMBL" id="KN796137">
    <property type="protein sequence ID" value="KUI64408.1"/>
    <property type="molecule type" value="Genomic_DNA"/>
</dbReference>
<protein>
    <submittedName>
        <fullName evidence="4">Carboxylesterase NlhH</fullName>
    </submittedName>
</protein>
<keyword evidence="5" id="KW-1185">Reference proteome</keyword>
<dbReference type="InterPro" id="IPR013094">
    <property type="entry name" value="AB_hydrolase_3"/>
</dbReference>
<dbReference type="InterPro" id="IPR050300">
    <property type="entry name" value="GDXG_lipolytic_enzyme"/>
</dbReference>